<feature type="compositionally biased region" description="Gly residues" evidence="1">
    <location>
        <begin position="230"/>
        <end position="252"/>
    </location>
</feature>
<protein>
    <recommendedName>
        <fullName evidence="2">Integrase catalytic domain-containing protein</fullName>
    </recommendedName>
</protein>
<dbReference type="Proteomes" id="UP001500460">
    <property type="component" value="Unassembled WGS sequence"/>
</dbReference>
<feature type="domain" description="Integrase catalytic" evidence="2">
    <location>
        <begin position="112"/>
        <end position="176"/>
    </location>
</feature>
<keyword evidence="4" id="KW-1185">Reference proteome</keyword>
<dbReference type="EMBL" id="BAAATK010000011">
    <property type="protein sequence ID" value="GAA2433160.1"/>
    <property type="molecule type" value="Genomic_DNA"/>
</dbReference>
<sequence length="252" mass="27711">MLSVPAVLLRRDMAEDAGLLVLRHENAVLRRRLADPVRYEPADRFRLVARSSPIPRRRWSRIFPVTPTTPPAWHRGLIAGLGARVEPLRSVLRDRDREYTGSFDAVFGAEGMDVPLSAPQAPRRNVHCARAAGTIRPDVPDHILTVDDAHAHQVLAAYQKHHNTHRPHRPRDQRPPEARERSAASHDRMPGGLLRAPVLSGVASEYRYTARAAAMTPRAPRAGVTLPRRGPGGGRGPPDGAGRRGGGSARRP</sequence>
<evidence type="ECO:0000259" key="2">
    <source>
        <dbReference type="Pfam" id="PF13683"/>
    </source>
</evidence>
<feature type="region of interest" description="Disordered" evidence="1">
    <location>
        <begin position="212"/>
        <end position="252"/>
    </location>
</feature>
<accession>A0ABN3JMX6</accession>
<organism evidence="3 4">
    <name type="scientific">Streptomyces glaucus</name>
    <dbReference type="NCBI Taxonomy" id="284029"/>
    <lineage>
        <taxon>Bacteria</taxon>
        <taxon>Bacillati</taxon>
        <taxon>Actinomycetota</taxon>
        <taxon>Actinomycetes</taxon>
        <taxon>Kitasatosporales</taxon>
        <taxon>Streptomycetaceae</taxon>
        <taxon>Streptomyces</taxon>
    </lineage>
</organism>
<dbReference type="InterPro" id="IPR001584">
    <property type="entry name" value="Integrase_cat-core"/>
</dbReference>
<feature type="compositionally biased region" description="Low complexity" evidence="1">
    <location>
        <begin position="212"/>
        <end position="222"/>
    </location>
</feature>
<proteinExistence type="predicted"/>
<dbReference type="Pfam" id="PF13683">
    <property type="entry name" value="rve_3"/>
    <property type="match status" value="1"/>
</dbReference>
<feature type="compositionally biased region" description="Basic and acidic residues" evidence="1">
    <location>
        <begin position="170"/>
        <end position="189"/>
    </location>
</feature>
<evidence type="ECO:0000256" key="1">
    <source>
        <dbReference type="SAM" id="MobiDB-lite"/>
    </source>
</evidence>
<reference evidence="3 4" key="1">
    <citation type="journal article" date="2019" name="Int. J. Syst. Evol. Microbiol.">
        <title>The Global Catalogue of Microorganisms (GCM) 10K type strain sequencing project: providing services to taxonomists for standard genome sequencing and annotation.</title>
        <authorList>
            <consortium name="The Broad Institute Genomics Platform"/>
            <consortium name="The Broad Institute Genome Sequencing Center for Infectious Disease"/>
            <person name="Wu L."/>
            <person name="Ma J."/>
        </authorList>
    </citation>
    <scope>NUCLEOTIDE SEQUENCE [LARGE SCALE GENOMIC DNA]</scope>
    <source>
        <strain evidence="3 4">JCM 6922</strain>
    </source>
</reference>
<feature type="compositionally biased region" description="Basic residues" evidence="1">
    <location>
        <begin position="160"/>
        <end position="169"/>
    </location>
</feature>
<name>A0ABN3JMX6_9ACTN</name>
<feature type="region of interest" description="Disordered" evidence="1">
    <location>
        <begin position="160"/>
        <end position="194"/>
    </location>
</feature>
<evidence type="ECO:0000313" key="3">
    <source>
        <dbReference type="EMBL" id="GAA2433160.1"/>
    </source>
</evidence>
<evidence type="ECO:0000313" key="4">
    <source>
        <dbReference type="Proteomes" id="UP001500460"/>
    </source>
</evidence>
<gene>
    <name evidence="3" type="ORF">GCM10010421_22670</name>
</gene>
<comment type="caution">
    <text evidence="3">The sequence shown here is derived from an EMBL/GenBank/DDBJ whole genome shotgun (WGS) entry which is preliminary data.</text>
</comment>